<keyword evidence="3" id="KW-1185">Reference proteome</keyword>
<dbReference type="EMBL" id="BAAFJT010000002">
    <property type="protein sequence ID" value="GAB0181566.1"/>
    <property type="molecule type" value="Genomic_DNA"/>
</dbReference>
<dbReference type="Proteomes" id="UP001623348">
    <property type="component" value="Unassembled WGS sequence"/>
</dbReference>
<evidence type="ECO:0000256" key="1">
    <source>
        <dbReference type="SAM" id="MobiDB-lite"/>
    </source>
</evidence>
<reference evidence="2 3" key="1">
    <citation type="submission" date="2024-06" db="EMBL/GenBank/DDBJ databases">
        <title>The draft genome of Grus japonensis, version 3.</title>
        <authorList>
            <person name="Nabeshima K."/>
            <person name="Suzuki S."/>
            <person name="Onuma M."/>
        </authorList>
    </citation>
    <scope>NUCLEOTIDE SEQUENCE [LARGE SCALE GENOMIC DNA]</scope>
    <source>
        <strain evidence="2 3">451A</strain>
    </source>
</reference>
<gene>
    <name evidence="2" type="ORF">GRJ2_000621900</name>
</gene>
<proteinExistence type="predicted"/>
<dbReference type="AlphaFoldDB" id="A0ABC9W8P7"/>
<sequence>MGGSGQRDHLYRSDPKLASQQPCRNIDGDCGGLPFDDDDGDDDDDMSLSLLLETVLAGLRCRYRAITPLLQQDNPEPAETEPMPASSKTDPPLAKAKPISTSVIALLKREVPPATECDDKDDKDDKDNRRVVETFNLQNMPCRVTCHRVR</sequence>
<feature type="compositionally biased region" description="Acidic residues" evidence="1">
    <location>
        <begin position="35"/>
        <end position="45"/>
    </location>
</feature>
<protein>
    <submittedName>
        <fullName evidence="2">Zinc finger protein 462-like</fullName>
    </submittedName>
</protein>
<comment type="caution">
    <text evidence="2">The sequence shown here is derived from an EMBL/GenBank/DDBJ whole genome shotgun (WGS) entry which is preliminary data.</text>
</comment>
<accession>A0ABC9W8P7</accession>
<feature type="region of interest" description="Disordered" evidence="1">
    <location>
        <begin position="1"/>
        <end position="45"/>
    </location>
</feature>
<feature type="compositionally biased region" description="Basic and acidic residues" evidence="1">
    <location>
        <begin position="1"/>
        <end position="15"/>
    </location>
</feature>
<evidence type="ECO:0000313" key="3">
    <source>
        <dbReference type="Proteomes" id="UP001623348"/>
    </source>
</evidence>
<feature type="region of interest" description="Disordered" evidence="1">
    <location>
        <begin position="68"/>
        <end position="99"/>
    </location>
</feature>
<organism evidence="2 3">
    <name type="scientific">Grus japonensis</name>
    <name type="common">Japanese crane</name>
    <name type="synonym">Red-crowned crane</name>
    <dbReference type="NCBI Taxonomy" id="30415"/>
    <lineage>
        <taxon>Eukaryota</taxon>
        <taxon>Metazoa</taxon>
        <taxon>Chordata</taxon>
        <taxon>Craniata</taxon>
        <taxon>Vertebrata</taxon>
        <taxon>Euteleostomi</taxon>
        <taxon>Archelosauria</taxon>
        <taxon>Archosauria</taxon>
        <taxon>Dinosauria</taxon>
        <taxon>Saurischia</taxon>
        <taxon>Theropoda</taxon>
        <taxon>Coelurosauria</taxon>
        <taxon>Aves</taxon>
        <taxon>Neognathae</taxon>
        <taxon>Neoaves</taxon>
        <taxon>Gruiformes</taxon>
        <taxon>Gruidae</taxon>
        <taxon>Grus</taxon>
    </lineage>
</organism>
<evidence type="ECO:0000313" key="2">
    <source>
        <dbReference type="EMBL" id="GAB0181566.1"/>
    </source>
</evidence>
<name>A0ABC9W8P7_GRUJA</name>